<dbReference type="Pfam" id="PF00795">
    <property type="entry name" value="CN_hydrolase"/>
    <property type="match status" value="1"/>
</dbReference>
<keyword evidence="1 3" id="KW-0378">Hydrolase</keyword>
<dbReference type="InterPro" id="IPR050345">
    <property type="entry name" value="Aliph_Amidase/BUP"/>
</dbReference>
<dbReference type="PANTHER" id="PTHR43674">
    <property type="entry name" value="NITRILASE C965.09-RELATED"/>
    <property type="match status" value="1"/>
</dbReference>
<dbReference type="OrthoDB" id="9760188at2"/>
<dbReference type="PROSITE" id="PS50263">
    <property type="entry name" value="CN_HYDROLASE"/>
    <property type="match status" value="1"/>
</dbReference>
<organism evidence="3 4">
    <name type="scientific">Permianibacter aggregans</name>
    <dbReference type="NCBI Taxonomy" id="1510150"/>
    <lineage>
        <taxon>Bacteria</taxon>
        <taxon>Pseudomonadati</taxon>
        <taxon>Pseudomonadota</taxon>
        <taxon>Gammaproteobacteria</taxon>
        <taxon>Pseudomonadales</taxon>
        <taxon>Pseudomonadaceae</taxon>
        <taxon>Permianibacter</taxon>
    </lineage>
</organism>
<dbReference type="RefSeq" id="WP_133592090.1">
    <property type="nucleotide sequence ID" value="NZ_CP037953.1"/>
</dbReference>
<gene>
    <name evidence="3" type="ORF">EV696_11515</name>
</gene>
<dbReference type="InterPro" id="IPR003010">
    <property type="entry name" value="C-N_Hydrolase"/>
</dbReference>
<proteinExistence type="predicted"/>
<name>A0A4R6UGS1_9GAMM</name>
<dbReference type="CDD" id="cd07197">
    <property type="entry name" value="nitrilase"/>
    <property type="match status" value="1"/>
</dbReference>
<dbReference type="SUPFAM" id="SSF56317">
    <property type="entry name" value="Carbon-nitrogen hydrolase"/>
    <property type="match status" value="1"/>
</dbReference>
<evidence type="ECO:0000256" key="1">
    <source>
        <dbReference type="ARBA" id="ARBA00022801"/>
    </source>
</evidence>
<sequence>MTITVADAQTYANKADVESNIVRHLRLIALAAKHRVQYLVFPELSLTGYEPELAESLALTIDDQRLQPLSEAASAHQMVIVAGAPLKAEEKPRLAALIFSPDGSIDHYDKMHLHAGEQRFFSAGEKTRLVAIDALQIGQAICADTTHPEHAQQYAHQLANGYFAGVLITANGYDQDCALLAKYARDHRMLVGMANHCAPSGGWAPAGRSAIWFAGKVLAEAGAENEALVVASVHNDAWQAQVVTP</sequence>
<dbReference type="Gene3D" id="3.60.110.10">
    <property type="entry name" value="Carbon-nitrogen hydrolase"/>
    <property type="match status" value="1"/>
</dbReference>
<feature type="domain" description="CN hydrolase" evidence="2">
    <location>
        <begin position="1"/>
        <end position="235"/>
    </location>
</feature>
<dbReference type="InterPro" id="IPR036526">
    <property type="entry name" value="C-N_Hydrolase_sf"/>
</dbReference>
<protein>
    <submittedName>
        <fullName evidence="3">Putative amidohydrolase</fullName>
    </submittedName>
</protein>
<dbReference type="EMBL" id="SNYM01000015">
    <property type="protein sequence ID" value="TDQ46021.1"/>
    <property type="molecule type" value="Genomic_DNA"/>
</dbReference>
<dbReference type="AlphaFoldDB" id="A0A4R6UGS1"/>
<reference evidence="3 4" key="1">
    <citation type="submission" date="2019-03" db="EMBL/GenBank/DDBJ databases">
        <title>Genomic Encyclopedia of Type Strains, Phase IV (KMG-IV): sequencing the most valuable type-strain genomes for metagenomic binning, comparative biology and taxonomic classification.</title>
        <authorList>
            <person name="Goeker M."/>
        </authorList>
    </citation>
    <scope>NUCLEOTIDE SEQUENCE [LARGE SCALE GENOMIC DNA]</scope>
    <source>
        <strain evidence="3 4">DSM 103792</strain>
    </source>
</reference>
<dbReference type="GO" id="GO:0033388">
    <property type="term" value="P:putrescine biosynthetic process from arginine"/>
    <property type="evidence" value="ECO:0007669"/>
    <property type="project" value="TreeGrafter"/>
</dbReference>
<evidence type="ECO:0000259" key="2">
    <source>
        <dbReference type="PROSITE" id="PS50263"/>
    </source>
</evidence>
<dbReference type="Proteomes" id="UP000295375">
    <property type="component" value="Unassembled WGS sequence"/>
</dbReference>
<dbReference type="PANTHER" id="PTHR43674:SF2">
    <property type="entry name" value="BETA-UREIDOPROPIONASE"/>
    <property type="match status" value="1"/>
</dbReference>
<dbReference type="GO" id="GO:0050126">
    <property type="term" value="F:N-carbamoylputrescine amidase activity"/>
    <property type="evidence" value="ECO:0007669"/>
    <property type="project" value="TreeGrafter"/>
</dbReference>
<evidence type="ECO:0000313" key="4">
    <source>
        <dbReference type="Proteomes" id="UP000295375"/>
    </source>
</evidence>
<keyword evidence="4" id="KW-1185">Reference proteome</keyword>
<evidence type="ECO:0000313" key="3">
    <source>
        <dbReference type="EMBL" id="TDQ46021.1"/>
    </source>
</evidence>
<comment type="caution">
    <text evidence="3">The sequence shown here is derived from an EMBL/GenBank/DDBJ whole genome shotgun (WGS) entry which is preliminary data.</text>
</comment>
<accession>A0A4R6UGS1</accession>